<feature type="domain" description="DUF659" evidence="1">
    <location>
        <begin position="18"/>
        <end position="137"/>
    </location>
</feature>
<dbReference type="Pfam" id="PF04937">
    <property type="entry name" value="DUF659"/>
    <property type="match status" value="1"/>
</dbReference>
<proteinExistence type="predicted"/>
<accession>A0A9R1W431</accession>
<protein>
    <recommendedName>
        <fullName evidence="1">DUF659 domain-containing protein</fullName>
    </recommendedName>
</protein>
<dbReference type="AlphaFoldDB" id="A0A9R1W431"/>
<dbReference type="Proteomes" id="UP000235145">
    <property type="component" value="Unassembled WGS sequence"/>
</dbReference>
<reference evidence="2 3" key="1">
    <citation type="journal article" date="2017" name="Nat. Commun.">
        <title>Genome assembly with in vitro proximity ligation data and whole-genome triplication in lettuce.</title>
        <authorList>
            <person name="Reyes-Chin-Wo S."/>
            <person name="Wang Z."/>
            <person name="Yang X."/>
            <person name="Kozik A."/>
            <person name="Arikit S."/>
            <person name="Song C."/>
            <person name="Xia L."/>
            <person name="Froenicke L."/>
            <person name="Lavelle D.O."/>
            <person name="Truco M.J."/>
            <person name="Xia R."/>
            <person name="Zhu S."/>
            <person name="Xu C."/>
            <person name="Xu H."/>
            <person name="Xu X."/>
            <person name="Cox K."/>
            <person name="Korf I."/>
            <person name="Meyers B.C."/>
            <person name="Michelmore R.W."/>
        </authorList>
    </citation>
    <scope>NUCLEOTIDE SEQUENCE [LARGE SCALE GENOMIC DNA]</scope>
    <source>
        <strain evidence="3">cv. Salinas</strain>
        <tissue evidence="2">Seedlings</tissue>
    </source>
</reference>
<comment type="caution">
    <text evidence="2">The sequence shown here is derived from an EMBL/GenBank/DDBJ whole genome shotgun (WGS) entry which is preliminary data.</text>
</comment>
<keyword evidence="3" id="KW-1185">Reference proteome</keyword>
<dbReference type="InterPro" id="IPR007021">
    <property type="entry name" value="DUF659"/>
</dbReference>
<evidence type="ECO:0000313" key="3">
    <source>
        <dbReference type="Proteomes" id="UP000235145"/>
    </source>
</evidence>
<evidence type="ECO:0000313" key="2">
    <source>
        <dbReference type="EMBL" id="KAJ0216764.1"/>
    </source>
</evidence>
<evidence type="ECO:0000259" key="1">
    <source>
        <dbReference type="Pfam" id="PF04937"/>
    </source>
</evidence>
<name>A0A9R1W431_LACSA</name>
<dbReference type="PANTHER" id="PTHR32166">
    <property type="entry name" value="OSJNBA0013A04.12 PROTEIN"/>
    <property type="match status" value="1"/>
</dbReference>
<sequence>MGLAFNASCYDNFHIAMESLRVTLLKKEVESTQNALKEYKKELIVKGCLILSDGWCDSTNQKDIVNFLVNSPIGSFFLKSLDVSEIKKDANTLLKILDDMVEDIGEENVVQVVTYNASNYVKAASKTTFILDTLCCTLYQSNARTYL</sequence>
<gene>
    <name evidence="2" type="ORF">LSAT_V11C300151920</name>
</gene>
<organism evidence="2 3">
    <name type="scientific">Lactuca sativa</name>
    <name type="common">Garden lettuce</name>
    <dbReference type="NCBI Taxonomy" id="4236"/>
    <lineage>
        <taxon>Eukaryota</taxon>
        <taxon>Viridiplantae</taxon>
        <taxon>Streptophyta</taxon>
        <taxon>Embryophyta</taxon>
        <taxon>Tracheophyta</taxon>
        <taxon>Spermatophyta</taxon>
        <taxon>Magnoliopsida</taxon>
        <taxon>eudicotyledons</taxon>
        <taxon>Gunneridae</taxon>
        <taxon>Pentapetalae</taxon>
        <taxon>asterids</taxon>
        <taxon>campanulids</taxon>
        <taxon>Asterales</taxon>
        <taxon>Asteraceae</taxon>
        <taxon>Cichorioideae</taxon>
        <taxon>Cichorieae</taxon>
        <taxon>Lactucinae</taxon>
        <taxon>Lactuca</taxon>
    </lineage>
</organism>
<dbReference type="PANTHER" id="PTHR32166:SF122">
    <property type="entry name" value="OS09G0499600 PROTEIN"/>
    <property type="match status" value="1"/>
</dbReference>
<dbReference type="InterPro" id="IPR012337">
    <property type="entry name" value="RNaseH-like_sf"/>
</dbReference>
<dbReference type="SUPFAM" id="SSF53098">
    <property type="entry name" value="Ribonuclease H-like"/>
    <property type="match status" value="1"/>
</dbReference>
<dbReference type="EMBL" id="NBSK02000003">
    <property type="protein sequence ID" value="KAJ0216764.1"/>
    <property type="molecule type" value="Genomic_DNA"/>
</dbReference>